<gene>
    <name evidence="3" type="ORF">GCM10007416_04950</name>
</gene>
<accession>A0ABQ1G0G6</accession>
<evidence type="ECO:0000313" key="3">
    <source>
        <dbReference type="EMBL" id="GGA35036.1"/>
    </source>
</evidence>
<keyword evidence="1" id="KW-0472">Membrane</keyword>
<dbReference type="Gene3D" id="3.40.50.410">
    <property type="entry name" value="von Willebrand factor, type A domain"/>
    <property type="match status" value="1"/>
</dbReference>
<evidence type="ECO:0000313" key="4">
    <source>
        <dbReference type="Proteomes" id="UP000617979"/>
    </source>
</evidence>
<keyword evidence="4" id="KW-1185">Reference proteome</keyword>
<proteinExistence type="predicted"/>
<feature type="domain" description="DUF58" evidence="2">
    <location>
        <begin position="215"/>
        <end position="386"/>
    </location>
</feature>
<name>A0ABQ1G0G6_9BACL</name>
<feature type="transmembrane region" description="Helical" evidence="1">
    <location>
        <begin position="21"/>
        <end position="41"/>
    </location>
</feature>
<evidence type="ECO:0000259" key="2">
    <source>
        <dbReference type="Pfam" id="PF01882"/>
    </source>
</evidence>
<dbReference type="SUPFAM" id="SSF53300">
    <property type="entry name" value="vWA-like"/>
    <property type="match status" value="1"/>
</dbReference>
<dbReference type="CDD" id="cd00198">
    <property type="entry name" value="vWFA"/>
    <property type="match status" value="1"/>
</dbReference>
<dbReference type="Proteomes" id="UP000617979">
    <property type="component" value="Unassembled WGS sequence"/>
</dbReference>
<evidence type="ECO:0000256" key="1">
    <source>
        <dbReference type="SAM" id="Phobius"/>
    </source>
</evidence>
<organism evidence="3 4">
    <name type="scientific">Kroppenstedtia guangzhouensis</name>
    <dbReference type="NCBI Taxonomy" id="1274356"/>
    <lineage>
        <taxon>Bacteria</taxon>
        <taxon>Bacillati</taxon>
        <taxon>Bacillota</taxon>
        <taxon>Bacilli</taxon>
        <taxon>Bacillales</taxon>
        <taxon>Thermoactinomycetaceae</taxon>
        <taxon>Kroppenstedtia</taxon>
    </lineage>
</organism>
<protein>
    <submittedName>
        <fullName evidence="3">Membrane protein</fullName>
    </submittedName>
</protein>
<sequence length="454" mass="51952">MMTSLTRSRVRLWFRDNAWVPTPRLLGWTGVGVGVSLVAFLWDTTGWTPLICLLIGLILSVVDMISLHRYGKVELKRSHPAFFEIGEENPVELTVHHQAPYAVRCILRDDFPQGFQVSRREMKLTLTPGKSAWAEYTIRPHRRGIHRFERIHARVSGRLGLWMRQQSADGGDEIRVYPRLKEVRRVRSGIYKKQLATEGPHVRQSPGRGSDFSHIRDYVPDDEPRLINWMATARRGKLATNVYQPEQGQHVAILIDCGRVMGVKDGELTRLDRAVEAVLAFAAIALERGDRVSLLAFSNRILRWVPPGKGRSQLQRLVESCFDLEPEFVESGYRIAVETLSFRQKRRALVALFTDAGNLTFADELTEQLAVLQRRHLVMTVTTQDSLLDRERNLLPREVGEVFRKSVAEEMKAERTDRMNLLKRRGTVVLDVRPGQLATSVIHQYIDIKNRALL</sequence>
<dbReference type="PANTHER" id="PTHR33608">
    <property type="entry name" value="BLL2464 PROTEIN"/>
    <property type="match status" value="1"/>
</dbReference>
<feature type="transmembrane region" description="Helical" evidence="1">
    <location>
        <begin position="47"/>
        <end position="67"/>
    </location>
</feature>
<dbReference type="EMBL" id="BMEX01000001">
    <property type="protein sequence ID" value="GGA35036.1"/>
    <property type="molecule type" value="Genomic_DNA"/>
</dbReference>
<dbReference type="InterPro" id="IPR036465">
    <property type="entry name" value="vWFA_dom_sf"/>
</dbReference>
<keyword evidence="1" id="KW-1133">Transmembrane helix</keyword>
<reference evidence="4" key="1">
    <citation type="journal article" date="2019" name="Int. J. Syst. Evol. Microbiol.">
        <title>The Global Catalogue of Microorganisms (GCM) 10K type strain sequencing project: providing services to taxonomists for standard genome sequencing and annotation.</title>
        <authorList>
            <consortium name="The Broad Institute Genomics Platform"/>
            <consortium name="The Broad Institute Genome Sequencing Center for Infectious Disease"/>
            <person name="Wu L."/>
            <person name="Ma J."/>
        </authorList>
    </citation>
    <scope>NUCLEOTIDE SEQUENCE [LARGE SCALE GENOMIC DNA]</scope>
    <source>
        <strain evidence="4">CGMCC 1.12404</strain>
    </source>
</reference>
<dbReference type="Pfam" id="PF01882">
    <property type="entry name" value="DUF58"/>
    <property type="match status" value="1"/>
</dbReference>
<dbReference type="InterPro" id="IPR002881">
    <property type="entry name" value="DUF58"/>
</dbReference>
<comment type="caution">
    <text evidence="3">The sequence shown here is derived from an EMBL/GenBank/DDBJ whole genome shotgun (WGS) entry which is preliminary data.</text>
</comment>
<dbReference type="PANTHER" id="PTHR33608:SF3">
    <property type="entry name" value="SLR2013 PROTEIN"/>
    <property type="match status" value="1"/>
</dbReference>
<keyword evidence="1" id="KW-0812">Transmembrane</keyword>